<comment type="subcellular location">
    <subcellularLocation>
        <location evidence="1">Cytoplasm</location>
        <location evidence="1">Cytoskeleton</location>
        <location evidence="1">Spindle</location>
    </subcellularLocation>
</comment>
<dbReference type="GO" id="GO:0051301">
    <property type="term" value="P:cell division"/>
    <property type="evidence" value="ECO:0007669"/>
    <property type="project" value="UniProtKB-KW"/>
</dbReference>
<evidence type="ECO:0000256" key="7">
    <source>
        <dbReference type="ARBA" id="ARBA00023054"/>
    </source>
</evidence>
<dbReference type="PANTHER" id="PTHR31570">
    <property type="entry name" value="HAUS AUGMIN-LIKE COMPLEX SUBUNIT 1"/>
    <property type="match status" value="1"/>
</dbReference>
<evidence type="ECO:0000256" key="5">
    <source>
        <dbReference type="ARBA" id="ARBA00022701"/>
    </source>
</evidence>
<reference evidence="11" key="1">
    <citation type="submission" date="2023-06" db="EMBL/GenBank/DDBJ databases">
        <title>Genome-scale phylogeny and comparative genomics of the fungal order Sordariales.</title>
        <authorList>
            <consortium name="Lawrence Berkeley National Laboratory"/>
            <person name="Hensen N."/>
            <person name="Bonometti L."/>
            <person name="Westerberg I."/>
            <person name="Brannstrom I.O."/>
            <person name="Guillou S."/>
            <person name="Cros-Aarteil S."/>
            <person name="Calhoun S."/>
            <person name="Haridas S."/>
            <person name="Kuo A."/>
            <person name="Mondo S."/>
            <person name="Pangilinan J."/>
            <person name="Riley R."/>
            <person name="Labutti K."/>
            <person name="Andreopoulos B."/>
            <person name="Lipzen A."/>
            <person name="Chen C."/>
            <person name="Yanf M."/>
            <person name="Daum C."/>
            <person name="Ng V."/>
            <person name="Clum A."/>
            <person name="Steindorff A."/>
            <person name="Ohm R."/>
            <person name="Martin F."/>
            <person name="Silar P."/>
            <person name="Natvig D."/>
            <person name="Lalanne C."/>
            <person name="Gautier V."/>
            <person name="Ament-Velasquez S.L."/>
            <person name="Kruys A."/>
            <person name="Hutchinson M.I."/>
            <person name="Powell A.J."/>
            <person name="Barry K."/>
            <person name="Miller A.N."/>
            <person name="Grigoriev I.V."/>
            <person name="Debuchy R."/>
            <person name="Gladieux P."/>
            <person name="Thoren M.H."/>
            <person name="Johannesson H."/>
        </authorList>
    </citation>
    <scope>NUCLEOTIDE SEQUENCE</scope>
    <source>
        <strain evidence="11">PSN4</strain>
    </source>
</reference>
<dbReference type="GO" id="GO:0005829">
    <property type="term" value="C:cytosol"/>
    <property type="evidence" value="ECO:0007669"/>
    <property type="project" value="TreeGrafter"/>
</dbReference>
<evidence type="ECO:0000256" key="8">
    <source>
        <dbReference type="ARBA" id="ARBA00023212"/>
    </source>
</evidence>
<evidence type="ECO:0000313" key="12">
    <source>
        <dbReference type="Proteomes" id="UP001239445"/>
    </source>
</evidence>
<dbReference type="GO" id="GO:0051225">
    <property type="term" value="P:spindle assembly"/>
    <property type="evidence" value="ECO:0007669"/>
    <property type="project" value="InterPro"/>
</dbReference>
<evidence type="ECO:0000256" key="1">
    <source>
        <dbReference type="ARBA" id="ARBA00004186"/>
    </source>
</evidence>
<sequence>MAHIPQAAIFSPSVARAAASTAKDWNFVDAWLHAKFHGRSAPPFERNADTLRALLALATANEAADEERQLVARLEATALQELRAQEDLHKQQSEDGRTGSGNTAADAREAILAAVRENLSREGTAALDAMATAAADCGIAFATPEDLGRRMTELPAQLSELEQMEARVRVLARYMESELQKMQKLAKELMDDKYRPPTDLAKQNLETQRKIKTLSARIPELRDKVSALANSVGTPNPTIEQVKREEEAYLALLSEKNELEAQVQAFQGLPHDTDQARQELEHLRNELRQTTQRRDAVFEGLVERETPKKPTRRP</sequence>
<keyword evidence="8" id="KW-0206">Cytoskeleton</keyword>
<keyword evidence="5" id="KW-0493">Microtubule</keyword>
<evidence type="ECO:0000256" key="10">
    <source>
        <dbReference type="SAM" id="MobiDB-lite"/>
    </source>
</evidence>
<name>A0AAJ0F4K7_9PEZI</name>
<dbReference type="EMBL" id="MU839837">
    <property type="protein sequence ID" value="KAK1753492.1"/>
    <property type="molecule type" value="Genomic_DNA"/>
</dbReference>
<proteinExistence type="inferred from homology"/>
<keyword evidence="3" id="KW-0963">Cytoplasm</keyword>
<comment type="similarity">
    <text evidence="2">Belongs to the HAUS1 family.</text>
</comment>
<dbReference type="GO" id="GO:0005819">
    <property type="term" value="C:spindle"/>
    <property type="evidence" value="ECO:0007669"/>
    <property type="project" value="UniProtKB-SubCell"/>
</dbReference>
<feature type="compositionally biased region" description="Basic and acidic residues" evidence="10">
    <location>
        <begin position="284"/>
        <end position="308"/>
    </location>
</feature>
<evidence type="ECO:0008006" key="13">
    <source>
        <dbReference type="Google" id="ProtNLM"/>
    </source>
</evidence>
<dbReference type="Pfam" id="PF25762">
    <property type="entry name" value="HAUS1"/>
    <property type="match status" value="1"/>
</dbReference>
<gene>
    <name evidence="11" type="ORF">QBC47DRAFT_44729</name>
</gene>
<protein>
    <recommendedName>
        <fullName evidence="13">HAUS augmin-like complex subunit 1</fullName>
    </recommendedName>
</protein>
<dbReference type="AlphaFoldDB" id="A0AAJ0F4K7"/>
<evidence type="ECO:0000313" key="11">
    <source>
        <dbReference type="EMBL" id="KAK1753492.1"/>
    </source>
</evidence>
<dbReference type="GO" id="GO:0005874">
    <property type="term" value="C:microtubule"/>
    <property type="evidence" value="ECO:0007669"/>
    <property type="project" value="UniProtKB-KW"/>
</dbReference>
<evidence type="ECO:0000256" key="4">
    <source>
        <dbReference type="ARBA" id="ARBA00022618"/>
    </source>
</evidence>
<evidence type="ECO:0000256" key="6">
    <source>
        <dbReference type="ARBA" id="ARBA00022776"/>
    </source>
</evidence>
<keyword evidence="6" id="KW-0498">Mitosis</keyword>
<keyword evidence="7" id="KW-0175">Coiled coil</keyword>
<comment type="caution">
    <text evidence="11">The sequence shown here is derived from an EMBL/GenBank/DDBJ whole genome shotgun (WGS) entry which is preliminary data.</text>
</comment>
<keyword evidence="9" id="KW-0131">Cell cycle</keyword>
<dbReference type="InterPro" id="IPR026243">
    <property type="entry name" value="HAUS1"/>
</dbReference>
<evidence type="ECO:0000256" key="9">
    <source>
        <dbReference type="ARBA" id="ARBA00023306"/>
    </source>
</evidence>
<accession>A0AAJ0F4K7</accession>
<keyword evidence="4" id="KW-0132">Cell division</keyword>
<evidence type="ECO:0000256" key="2">
    <source>
        <dbReference type="ARBA" id="ARBA00005479"/>
    </source>
</evidence>
<feature type="region of interest" description="Disordered" evidence="10">
    <location>
        <begin position="284"/>
        <end position="314"/>
    </location>
</feature>
<dbReference type="Proteomes" id="UP001239445">
    <property type="component" value="Unassembled WGS sequence"/>
</dbReference>
<dbReference type="PANTHER" id="PTHR31570:SF1">
    <property type="entry name" value="HAUS AUGMIN-LIKE COMPLEX SUBUNIT 1"/>
    <property type="match status" value="1"/>
</dbReference>
<evidence type="ECO:0000256" key="3">
    <source>
        <dbReference type="ARBA" id="ARBA00022490"/>
    </source>
</evidence>
<organism evidence="11 12">
    <name type="scientific">Echria macrotheca</name>
    <dbReference type="NCBI Taxonomy" id="438768"/>
    <lineage>
        <taxon>Eukaryota</taxon>
        <taxon>Fungi</taxon>
        <taxon>Dikarya</taxon>
        <taxon>Ascomycota</taxon>
        <taxon>Pezizomycotina</taxon>
        <taxon>Sordariomycetes</taxon>
        <taxon>Sordariomycetidae</taxon>
        <taxon>Sordariales</taxon>
        <taxon>Schizotheciaceae</taxon>
        <taxon>Echria</taxon>
    </lineage>
</organism>
<keyword evidence="12" id="KW-1185">Reference proteome</keyword>
<dbReference type="GO" id="GO:0070652">
    <property type="term" value="C:HAUS complex"/>
    <property type="evidence" value="ECO:0007669"/>
    <property type="project" value="InterPro"/>
</dbReference>